<reference evidence="1 2" key="1">
    <citation type="submission" date="2019-02" db="EMBL/GenBank/DDBJ databases">
        <title>Deep-cultivation of Planctomycetes and their phenomic and genomic characterization uncovers novel biology.</title>
        <authorList>
            <person name="Wiegand S."/>
            <person name="Jogler M."/>
            <person name="Boedeker C."/>
            <person name="Pinto D."/>
            <person name="Vollmers J."/>
            <person name="Rivas-Marin E."/>
            <person name="Kohn T."/>
            <person name="Peeters S.H."/>
            <person name="Heuer A."/>
            <person name="Rast P."/>
            <person name="Oberbeckmann S."/>
            <person name="Bunk B."/>
            <person name="Jeske O."/>
            <person name="Meyerdierks A."/>
            <person name="Storesund J.E."/>
            <person name="Kallscheuer N."/>
            <person name="Luecker S."/>
            <person name="Lage O.M."/>
            <person name="Pohl T."/>
            <person name="Merkel B.J."/>
            <person name="Hornburger P."/>
            <person name="Mueller R.-W."/>
            <person name="Bruemmer F."/>
            <person name="Labrenz M."/>
            <person name="Spormann A.M."/>
            <person name="Op den Camp H."/>
            <person name="Overmann J."/>
            <person name="Amann R."/>
            <person name="Jetten M.S.M."/>
            <person name="Mascher T."/>
            <person name="Medema M.H."/>
            <person name="Devos D.P."/>
            <person name="Kaster A.-K."/>
            <person name="Ovreas L."/>
            <person name="Rohde M."/>
            <person name="Galperin M.Y."/>
            <person name="Jogler C."/>
        </authorList>
    </citation>
    <scope>NUCLEOTIDE SEQUENCE [LARGE SCALE GENOMIC DNA]</scope>
    <source>
        <strain evidence="1 2">Pan161</strain>
    </source>
</reference>
<evidence type="ECO:0000313" key="2">
    <source>
        <dbReference type="Proteomes" id="UP000316855"/>
    </source>
</evidence>
<evidence type="ECO:0000313" key="1">
    <source>
        <dbReference type="EMBL" id="QDT90330.1"/>
    </source>
</evidence>
<keyword evidence="2" id="KW-1185">Reference proteome</keyword>
<name>A0A517VBE7_9PLAN</name>
<dbReference type="AlphaFoldDB" id="A0A517VBE7"/>
<dbReference type="EMBL" id="CP036343">
    <property type="protein sequence ID" value="QDT90330.1"/>
    <property type="molecule type" value="Genomic_DNA"/>
</dbReference>
<dbReference type="Proteomes" id="UP000316855">
    <property type="component" value="Chromosome"/>
</dbReference>
<accession>A0A517VBE7</accession>
<proteinExistence type="predicted"/>
<sequence>MTHRDHEELFNQNPALDISNIRQNFMKSLDAFITGYMIINQIVI</sequence>
<gene>
    <name evidence="1" type="ORF">Pan161_19800</name>
</gene>
<organism evidence="1 2">
    <name type="scientific">Gimesia algae</name>
    <dbReference type="NCBI Taxonomy" id="2527971"/>
    <lineage>
        <taxon>Bacteria</taxon>
        <taxon>Pseudomonadati</taxon>
        <taxon>Planctomycetota</taxon>
        <taxon>Planctomycetia</taxon>
        <taxon>Planctomycetales</taxon>
        <taxon>Planctomycetaceae</taxon>
        <taxon>Gimesia</taxon>
    </lineage>
</organism>
<protein>
    <submittedName>
        <fullName evidence="1">Uncharacterized protein</fullName>
    </submittedName>
</protein>
<dbReference type="KEGG" id="gax:Pan161_19800"/>